<keyword evidence="7 8" id="KW-0472">Membrane</keyword>
<feature type="transmembrane region" description="Helical" evidence="8">
    <location>
        <begin position="244"/>
        <end position="260"/>
    </location>
</feature>
<feature type="transmembrane region" description="Helical" evidence="8">
    <location>
        <begin position="154"/>
        <end position="179"/>
    </location>
</feature>
<feature type="domain" description="Cation/H+ exchanger transmembrane" evidence="10">
    <location>
        <begin position="23"/>
        <end position="383"/>
    </location>
</feature>
<feature type="transmembrane region" description="Helical" evidence="8">
    <location>
        <begin position="14"/>
        <end position="31"/>
    </location>
</feature>
<dbReference type="InterPro" id="IPR006016">
    <property type="entry name" value="UspA"/>
</dbReference>
<sequence>MTVAAPTLPVDDPILVFGIATFVFLTAPLVLQRYRLPGIVGIILVGAAIGPNGLSVLDRGETIVLLGEVGLVYLMFVAALEINLTQFVEYRDRSLVFGLLSFAVPQVIGTVVGYALLDLSLGAAALFAAIFASHTLLAYPIVTQLGIAKAESVTVTIGGTIVTDTLALLVLAVVVAAEVGDLGPLFWLELSAGLVIFFVGVWVLVPRIGRWFFRSVRRESYFEFLFVMTILFGCAYLAELAQVEPIVGAFLAGLALNRLIPERGTLMNRIEFVGNALFIPFFLLSVGMLVDVRVLVAGLETVTLAAAFLGLVVATKYLAARLTARLYGYSHAETMTMFGLSVGQAAAALAIVLIGFDVGLFGDAMLNAVVVMILVVSVLSPAVVDRFGRRLVRATGRLDSRRSLAPERIMVSFSRDPQYRDRLLDLAVIVREPEHEQPLYTVTVVRSAADVDPTAIETEVADVEAVLADAETYGAGSEVPVEARTSVERDVASGIVRTAIENRITTLIVGWDGRPSRTGGTFGTVIDRVVRRSRQLVMISHVRQPLNATSEIVLALPRGIERNAGFYGTLRTIDRIATQLGAPIRIVVVGDDPAQFERLVELLEPDVPVSFERDADWTQALDRLRDDVDETSLFVTLSARRGTMGWDPELEALPRRLSERVDGNLLVVYPAVRDRDDDRQFLRFD</sequence>
<dbReference type="AlphaFoldDB" id="A0A5D5AQ10"/>
<name>A0A5D5AQ10_9EURY</name>
<feature type="transmembrane region" description="Helical" evidence="8">
    <location>
        <begin position="272"/>
        <end position="290"/>
    </location>
</feature>
<dbReference type="GO" id="GO:0015297">
    <property type="term" value="F:antiporter activity"/>
    <property type="evidence" value="ECO:0007669"/>
    <property type="project" value="UniProtKB-KW"/>
</dbReference>
<feature type="transmembrane region" description="Helical" evidence="8">
    <location>
        <begin position="38"/>
        <end position="57"/>
    </location>
</feature>
<dbReference type="Pfam" id="PF00999">
    <property type="entry name" value="Na_H_Exchanger"/>
    <property type="match status" value="1"/>
</dbReference>
<evidence type="ECO:0000313" key="12">
    <source>
        <dbReference type="Proteomes" id="UP000324104"/>
    </source>
</evidence>
<feature type="transmembrane region" description="Helical" evidence="8">
    <location>
        <begin position="221"/>
        <end position="238"/>
    </location>
</feature>
<dbReference type="GO" id="GO:0016020">
    <property type="term" value="C:membrane"/>
    <property type="evidence" value="ECO:0007669"/>
    <property type="project" value="UniProtKB-SubCell"/>
</dbReference>
<dbReference type="InterPro" id="IPR038770">
    <property type="entry name" value="Na+/solute_symporter_sf"/>
</dbReference>
<keyword evidence="4 8" id="KW-0812">Transmembrane</keyword>
<dbReference type="CDD" id="cd00293">
    <property type="entry name" value="USP-like"/>
    <property type="match status" value="1"/>
</dbReference>
<dbReference type="Gene3D" id="3.40.50.620">
    <property type="entry name" value="HUPs"/>
    <property type="match status" value="1"/>
</dbReference>
<feature type="transmembrane region" description="Helical" evidence="8">
    <location>
        <begin position="185"/>
        <end position="209"/>
    </location>
</feature>
<evidence type="ECO:0000256" key="6">
    <source>
        <dbReference type="ARBA" id="ARBA00023065"/>
    </source>
</evidence>
<reference evidence="11 12" key="1">
    <citation type="submission" date="2019-08" db="EMBL/GenBank/DDBJ databases">
        <title>Archaea genome.</title>
        <authorList>
            <person name="Kajale S."/>
            <person name="Shouche Y."/>
            <person name="Deshpande N."/>
            <person name="Sharma A."/>
        </authorList>
    </citation>
    <scope>NUCLEOTIDE SEQUENCE [LARGE SCALE GENOMIC DNA]</scope>
    <source>
        <strain evidence="11 12">ESP3B_9</strain>
    </source>
</reference>
<dbReference type="PANTHER" id="PTHR43562">
    <property type="entry name" value="NAPA-TYPE SODIUM/HYDROGEN ANTIPORTER"/>
    <property type="match status" value="1"/>
</dbReference>
<comment type="subcellular location">
    <subcellularLocation>
        <location evidence="1">Membrane</location>
        <topology evidence="1">Multi-pass membrane protein</topology>
    </subcellularLocation>
</comment>
<dbReference type="Gene3D" id="1.20.1530.20">
    <property type="match status" value="1"/>
</dbReference>
<dbReference type="Pfam" id="PF00582">
    <property type="entry name" value="Usp"/>
    <property type="match status" value="1"/>
</dbReference>
<keyword evidence="2" id="KW-0813">Transport</keyword>
<evidence type="ECO:0000256" key="1">
    <source>
        <dbReference type="ARBA" id="ARBA00004141"/>
    </source>
</evidence>
<proteinExistence type="predicted"/>
<feature type="transmembrane region" description="Helical" evidence="8">
    <location>
        <begin position="63"/>
        <end position="84"/>
    </location>
</feature>
<evidence type="ECO:0000256" key="3">
    <source>
        <dbReference type="ARBA" id="ARBA00022449"/>
    </source>
</evidence>
<evidence type="ECO:0000256" key="7">
    <source>
        <dbReference type="ARBA" id="ARBA00023136"/>
    </source>
</evidence>
<keyword evidence="6" id="KW-0406">Ion transport</keyword>
<keyword evidence="5 8" id="KW-1133">Transmembrane helix</keyword>
<dbReference type="Proteomes" id="UP000324104">
    <property type="component" value="Unassembled WGS sequence"/>
</dbReference>
<accession>A0A5D5AQ10</accession>
<feature type="transmembrane region" description="Helical" evidence="8">
    <location>
        <begin position="338"/>
        <end position="358"/>
    </location>
</feature>
<evidence type="ECO:0000256" key="2">
    <source>
        <dbReference type="ARBA" id="ARBA00022448"/>
    </source>
</evidence>
<dbReference type="RefSeq" id="WP_149080526.1">
    <property type="nucleotide sequence ID" value="NZ_VTAW01000004.1"/>
</dbReference>
<dbReference type="PANTHER" id="PTHR43562:SF4">
    <property type="entry name" value="NA(+)_H(+) ANTIPORTER NHAS5"/>
    <property type="match status" value="1"/>
</dbReference>
<keyword evidence="3" id="KW-0050">Antiport</keyword>
<organism evidence="11 12">
    <name type="scientific">Natrialba swarupiae</name>
    <dbReference type="NCBI Taxonomy" id="2448032"/>
    <lineage>
        <taxon>Archaea</taxon>
        <taxon>Methanobacteriati</taxon>
        <taxon>Methanobacteriota</taxon>
        <taxon>Stenosarchaea group</taxon>
        <taxon>Halobacteria</taxon>
        <taxon>Halobacteriales</taxon>
        <taxon>Natrialbaceae</taxon>
        <taxon>Natrialba</taxon>
    </lineage>
</organism>
<evidence type="ECO:0000256" key="4">
    <source>
        <dbReference type="ARBA" id="ARBA00022692"/>
    </source>
</evidence>
<dbReference type="EMBL" id="VTAW01000004">
    <property type="protein sequence ID" value="TYT63123.1"/>
    <property type="molecule type" value="Genomic_DNA"/>
</dbReference>
<dbReference type="SUPFAM" id="SSF52402">
    <property type="entry name" value="Adenine nucleotide alpha hydrolases-like"/>
    <property type="match status" value="1"/>
</dbReference>
<dbReference type="InterPro" id="IPR006153">
    <property type="entry name" value="Cation/H_exchanger_TM"/>
</dbReference>
<protein>
    <submittedName>
        <fullName evidence="11">Cation:proton antiporter</fullName>
    </submittedName>
</protein>
<gene>
    <name evidence="11" type="ORF">FYC77_05640</name>
</gene>
<evidence type="ECO:0000313" key="11">
    <source>
        <dbReference type="EMBL" id="TYT63123.1"/>
    </source>
</evidence>
<evidence type="ECO:0000259" key="9">
    <source>
        <dbReference type="Pfam" id="PF00582"/>
    </source>
</evidence>
<feature type="transmembrane region" description="Helical" evidence="8">
    <location>
        <begin position="296"/>
        <end position="318"/>
    </location>
</feature>
<feature type="transmembrane region" description="Helical" evidence="8">
    <location>
        <begin position="364"/>
        <end position="384"/>
    </location>
</feature>
<evidence type="ECO:0000259" key="10">
    <source>
        <dbReference type="Pfam" id="PF00999"/>
    </source>
</evidence>
<comment type="caution">
    <text evidence="11">The sequence shown here is derived from an EMBL/GenBank/DDBJ whole genome shotgun (WGS) entry which is preliminary data.</text>
</comment>
<dbReference type="InterPro" id="IPR014729">
    <property type="entry name" value="Rossmann-like_a/b/a_fold"/>
</dbReference>
<feature type="transmembrane region" description="Helical" evidence="8">
    <location>
        <begin position="123"/>
        <end position="142"/>
    </location>
</feature>
<evidence type="ECO:0000256" key="8">
    <source>
        <dbReference type="SAM" id="Phobius"/>
    </source>
</evidence>
<feature type="domain" description="UspA" evidence="9">
    <location>
        <begin position="408"/>
        <end position="539"/>
    </location>
</feature>
<evidence type="ECO:0000256" key="5">
    <source>
        <dbReference type="ARBA" id="ARBA00022989"/>
    </source>
</evidence>
<keyword evidence="12" id="KW-1185">Reference proteome</keyword>
<feature type="transmembrane region" description="Helical" evidence="8">
    <location>
        <begin position="96"/>
        <end position="117"/>
    </location>
</feature>
<dbReference type="GO" id="GO:1902600">
    <property type="term" value="P:proton transmembrane transport"/>
    <property type="evidence" value="ECO:0007669"/>
    <property type="project" value="InterPro"/>
</dbReference>